<evidence type="ECO:0000313" key="2">
    <source>
        <dbReference type="EMBL" id="GFR38212.1"/>
    </source>
</evidence>
<dbReference type="InterPro" id="IPR009996">
    <property type="entry name" value="YycH"/>
</dbReference>
<protein>
    <recommendedName>
        <fullName evidence="1">Regulatory protein YycH domain-containing protein</fullName>
    </recommendedName>
</protein>
<sequence length="428" mass="49234">MKERFKSCLLFVLVVTSLIQTYLLAYSKPYYELVDEAEYIQPELIGTRVEAADLIYPNDIVLHLGEGEHVVLYPQNVFYEEIFNKVRMRSVGGFRQIERRSVDWASLRDQHHGVEIRFHGQIPAPILENIMQIDGVFPNSEESFDKIWIATNETGEEVRTFFFNTRDGVIYEVTRADLTSKDVEQFVGFGEQYQPKYTALPVGSSGRALYVPLSDLEMVRFKMQIDTFTPEQLQNNLFVNPGITRKLMERDGTEIYTDGKRGLQIDHDRRWMSYSDPIAPINMATDLPNHLLSAVQFVNQHGGWNGTFRIETYAGATDQEYIFRQYYGQYPIIGLYPQSFGVIRVVMNGGIANLYERSLVSIVHSGAEREEAHLPGGDLLLELLRNHSNMILMDRIYPAYQPVVHDDHIVLTPVWIAEFVNGTKEILF</sequence>
<organism evidence="2 3">
    <name type="scientific">Insulibacter thermoxylanivorax</name>
    <dbReference type="NCBI Taxonomy" id="2749268"/>
    <lineage>
        <taxon>Bacteria</taxon>
        <taxon>Bacillati</taxon>
        <taxon>Bacillota</taxon>
        <taxon>Bacilli</taxon>
        <taxon>Bacillales</taxon>
        <taxon>Paenibacillaceae</taxon>
        <taxon>Insulibacter</taxon>
    </lineage>
</organism>
<dbReference type="Proteomes" id="UP000654993">
    <property type="component" value="Unassembled WGS sequence"/>
</dbReference>
<feature type="domain" description="Regulatory protein YycH" evidence="1">
    <location>
        <begin position="3"/>
        <end position="421"/>
    </location>
</feature>
<dbReference type="Pfam" id="PF07435">
    <property type="entry name" value="YycH"/>
    <property type="match status" value="1"/>
</dbReference>
<dbReference type="RefSeq" id="WP_200966461.1">
    <property type="nucleotide sequence ID" value="NZ_BMAQ01000013.1"/>
</dbReference>
<name>A0A916VFE3_9BACL</name>
<evidence type="ECO:0000259" key="1">
    <source>
        <dbReference type="Pfam" id="PF07435"/>
    </source>
</evidence>
<reference evidence="2" key="2">
    <citation type="journal article" date="2021" name="Data Brief">
        <title>Draft genome sequence data of the facultative, thermophilic, xylanolytic bacterium Paenibacillus sp. strain DA-C8.</title>
        <authorList>
            <person name="Chhe C."/>
            <person name="Uke A."/>
            <person name="Baramee S."/>
            <person name="Ungkulpasvich U."/>
            <person name="Tachaapaikoon C."/>
            <person name="Pason P."/>
            <person name="Waeonukul R."/>
            <person name="Ratanakhanokchai K."/>
            <person name="Kosugi A."/>
        </authorList>
    </citation>
    <scope>NUCLEOTIDE SEQUENCE</scope>
    <source>
        <strain evidence="2">DA-C8</strain>
    </source>
</reference>
<reference evidence="2" key="1">
    <citation type="submission" date="2020-08" db="EMBL/GenBank/DDBJ databases">
        <authorList>
            <person name="Uke A."/>
            <person name="Chhe C."/>
            <person name="Baramee S."/>
            <person name="Kosugi A."/>
        </authorList>
    </citation>
    <scope>NUCLEOTIDE SEQUENCE</scope>
    <source>
        <strain evidence="2">DA-C8</strain>
    </source>
</reference>
<accession>A0A916VFE3</accession>
<comment type="caution">
    <text evidence="2">The sequence shown here is derived from an EMBL/GenBank/DDBJ whole genome shotgun (WGS) entry which is preliminary data.</text>
</comment>
<evidence type="ECO:0000313" key="3">
    <source>
        <dbReference type="Proteomes" id="UP000654993"/>
    </source>
</evidence>
<dbReference type="InterPro" id="IPR042274">
    <property type="entry name" value="YycH/YycI_2"/>
</dbReference>
<dbReference type="Gene3D" id="3.30.310.160">
    <property type="entry name" value="YycH protein, domain 2"/>
    <property type="match status" value="1"/>
</dbReference>
<gene>
    <name evidence="2" type="ORF">PRECH8_15080</name>
</gene>
<dbReference type="EMBL" id="BMAQ01000013">
    <property type="protein sequence ID" value="GFR38212.1"/>
    <property type="molecule type" value="Genomic_DNA"/>
</dbReference>
<dbReference type="AlphaFoldDB" id="A0A916VFE3"/>
<keyword evidence="3" id="KW-1185">Reference proteome</keyword>
<dbReference type="CDD" id="cd15787">
    <property type="entry name" value="YycH_N"/>
    <property type="match status" value="1"/>
</dbReference>
<proteinExistence type="predicted"/>